<dbReference type="SUPFAM" id="SSF56935">
    <property type="entry name" value="Porins"/>
    <property type="match status" value="1"/>
</dbReference>
<keyword evidence="4" id="KW-0812">Transmembrane</keyword>
<dbReference type="OrthoDB" id="19849at2"/>
<evidence type="ECO:0000256" key="5">
    <source>
        <dbReference type="ARBA" id="ARBA00022729"/>
    </source>
</evidence>
<keyword evidence="5 8" id="KW-0732">Signal</keyword>
<evidence type="ECO:0000256" key="7">
    <source>
        <dbReference type="ARBA" id="ARBA00023237"/>
    </source>
</evidence>
<comment type="similarity">
    <text evidence="2">Belongs to the OmpP1/FadL family.</text>
</comment>
<dbReference type="GO" id="GO:0009279">
    <property type="term" value="C:cell outer membrane"/>
    <property type="evidence" value="ECO:0007669"/>
    <property type="project" value="UniProtKB-SubCell"/>
</dbReference>
<dbReference type="Gene3D" id="2.40.160.60">
    <property type="entry name" value="Outer membrane protein transport protein (OMPP1/FadL/TodX)"/>
    <property type="match status" value="1"/>
</dbReference>
<feature type="chain" id="PRO_5020219125" evidence="8">
    <location>
        <begin position="28"/>
        <end position="446"/>
    </location>
</feature>
<sequence>MSSMVRIGSAVGLFVFFAAANATQVSAAGFQLREQSSEGIGNAFAGSAAKATTPATIWYNPAGMTLLDGNQIAGSVTWIAPKATFSGTGTTALGNSTGSRNGGDAIMDAAVGATFAMWSFSKDLKFGLAVTSPFGLRSDYPADWTGRYFANHSAVTNININPNVAYRVNSNLSIGGGIQFDWINAKLSSQMNQNALCVASLACPYRGTILAGNPTLLPDGQLGFQGSDIGVGYNVGALWEFSPSTRVGIAYRSQIQNTLKGDAWASGSLSQAYMTSIAPNRKVRADFTVPATATASVFHQIDDRWAVMADIQWTGWSSFKALTVVGESTGKVLTETIENWRDTWFFSLGANYKFAPGHTLHVGTAYDQSAIEKASLRSVRVPDSDRYWLSTGYTWDVSKDVQWNVGYAHIFSPKSDTKLIDPKLGTITGSYSGSVDMVSTSFVYKF</sequence>
<evidence type="ECO:0000256" key="8">
    <source>
        <dbReference type="SAM" id="SignalP"/>
    </source>
</evidence>
<gene>
    <name evidence="9" type="ORF">EYW49_16320</name>
</gene>
<evidence type="ECO:0000256" key="4">
    <source>
        <dbReference type="ARBA" id="ARBA00022692"/>
    </source>
</evidence>
<evidence type="ECO:0000256" key="2">
    <source>
        <dbReference type="ARBA" id="ARBA00008163"/>
    </source>
</evidence>
<proteinExistence type="inferred from homology"/>
<keyword evidence="7" id="KW-0998">Cell outer membrane</keyword>
<dbReference type="PANTHER" id="PTHR35093">
    <property type="entry name" value="OUTER MEMBRANE PROTEIN NMB0088-RELATED"/>
    <property type="match status" value="1"/>
</dbReference>
<evidence type="ECO:0000256" key="6">
    <source>
        <dbReference type="ARBA" id="ARBA00023136"/>
    </source>
</evidence>
<dbReference type="GO" id="GO:0015483">
    <property type="term" value="F:long-chain fatty acid transporting porin activity"/>
    <property type="evidence" value="ECO:0007669"/>
    <property type="project" value="TreeGrafter"/>
</dbReference>
<dbReference type="Proteomes" id="UP000292781">
    <property type="component" value="Unassembled WGS sequence"/>
</dbReference>
<evidence type="ECO:0000313" key="9">
    <source>
        <dbReference type="EMBL" id="TBW35382.1"/>
    </source>
</evidence>
<comment type="subcellular location">
    <subcellularLocation>
        <location evidence="1">Cell outer membrane</location>
        <topology evidence="1">Multi-pass membrane protein</topology>
    </subcellularLocation>
</comment>
<dbReference type="PANTHER" id="PTHR35093:SF3">
    <property type="entry name" value="LONG-CHAIN FATTY ACID TRANSPORT PROTEIN"/>
    <property type="match status" value="1"/>
</dbReference>
<evidence type="ECO:0000313" key="10">
    <source>
        <dbReference type="Proteomes" id="UP000292781"/>
    </source>
</evidence>
<evidence type="ECO:0000256" key="1">
    <source>
        <dbReference type="ARBA" id="ARBA00004571"/>
    </source>
</evidence>
<feature type="signal peptide" evidence="8">
    <location>
        <begin position="1"/>
        <end position="27"/>
    </location>
</feature>
<keyword evidence="6" id="KW-0472">Membrane</keyword>
<dbReference type="EMBL" id="SJFN01000026">
    <property type="protein sequence ID" value="TBW35382.1"/>
    <property type="molecule type" value="Genomic_DNA"/>
</dbReference>
<keyword evidence="3" id="KW-1134">Transmembrane beta strand</keyword>
<dbReference type="AlphaFoldDB" id="A0A4Q9VJV5"/>
<accession>A0A4Q9VJV5</accession>
<keyword evidence="10" id="KW-1185">Reference proteome</keyword>
<protein>
    <submittedName>
        <fullName evidence="9">Transporter</fullName>
    </submittedName>
</protein>
<name>A0A4Q9VJV5_9HYPH</name>
<evidence type="ECO:0000256" key="3">
    <source>
        <dbReference type="ARBA" id="ARBA00022452"/>
    </source>
</evidence>
<comment type="caution">
    <text evidence="9">The sequence shown here is derived from an EMBL/GenBank/DDBJ whole genome shotgun (WGS) entry which is preliminary data.</text>
</comment>
<dbReference type="Pfam" id="PF03349">
    <property type="entry name" value="Toluene_X"/>
    <property type="match status" value="1"/>
</dbReference>
<reference evidence="9 10" key="1">
    <citation type="submission" date="2019-02" db="EMBL/GenBank/DDBJ databases">
        <title>Siculibacillus lacustris gen. nov., sp. nov., a new rosette-forming bacterium isolated from a freshwater crater lake (Lake St. Ana, Romania).</title>
        <authorList>
            <person name="Felfoldi T."/>
            <person name="Marton Z."/>
            <person name="Szabo A."/>
            <person name="Mentes A."/>
            <person name="Boka K."/>
            <person name="Marialigeti K."/>
            <person name="Mathe I."/>
            <person name="Koncz M."/>
            <person name="Schumann P."/>
            <person name="Toth E."/>
        </authorList>
    </citation>
    <scope>NUCLEOTIDE SEQUENCE [LARGE SCALE GENOMIC DNA]</scope>
    <source>
        <strain evidence="9 10">SA-279</strain>
    </source>
</reference>
<dbReference type="InterPro" id="IPR005017">
    <property type="entry name" value="OMPP1/FadL/TodX"/>
</dbReference>
<organism evidence="9 10">
    <name type="scientific">Siculibacillus lacustris</name>
    <dbReference type="NCBI Taxonomy" id="1549641"/>
    <lineage>
        <taxon>Bacteria</taxon>
        <taxon>Pseudomonadati</taxon>
        <taxon>Pseudomonadota</taxon>
        <taxon>Alphaproteobacteria</taxon>
        <taxon>Hyphomicrobiales</taxon>
        <taxon>Ancalomicrobiaceae</taxon>
        <taxon>Siculibacillus</taxon>
    </lineage>
</organism>